<proteinExistence type="predicted"/>
<feature type="compositionally biased region" description="Basic residues" evidence="1">
    <location>
        <begin position="93"/>
        <end position="105"/>
    </location>
</feature>
<keyword evidence="3" id="KW-1185">Reference proteome</keyword>
<comment type="caution">
    <text evidence="2">The sequence shown here is derived from an EMBL/GenBank/DDBJ whole genome shotgun (WGS) entry which is preliminary data.</text>
</comment>
<protein>
    <submittedName>
        <fullName evidence="2">Uncharacterized protein</fullName>
    </submittedName>
</protein>
<organism evidence="2 3">
    <name type="scientific">Streptomyces populi</name>
    <dbReference type="NCBI Taxonomy" id="2058924"/>
    <lineage>
        <taxon>Bacteria</taxon>
        <taxon>Bacillati</taxon>
        <taxon>Actinomycetota</taxon>
        <taxon>Actinomycetes</taxon>
        <taxon>Kitasatosporales</taxon>
        <taxon>Streptomycetaceae</taxon>
        <taxon>Streptomyces</taxon>
    </lineage>
</organism>
<sequence>MKAGHTLTVTETALVFLQDARRRGDVHEPLDWIPEVHHPIGSGEAVASDALLYSRKAAAPNSPHSPTSDWSGRRADGSRRAPPCVSTCTPRSASRRRYTGRRSRRRTEPRPLTDH</sequence>
<dbReference type="OrthoDB" id="4067054at2"/>
<evidence type="ECO:0000313" key="3">
    <source>
        <dbReference type="Proteomes" id="UP000236178"/>
    </source>
</evidence>
<evidence type="ECO:0000313" key="2">
    <source>
        <dbReference type="EMBL" id="PKT67318.1"/>
    </source>
</evidence>
<evidence type="ECO:0000256" key="1">
    <source>
        <dbReference type="SAM" id="MobiDB-lite"/>
    </source>
</evidence>
<gene>
    <name evidence="2" type="ORF">CW362_41065</name>
</gene>
<dbReference type="EMBL" id="PJOS01000187">
    <property type="protein sequence ID" value="PKT67318.1"/>
    <property type="molecule type" value="Genomic_DNA"/>
</dbReference>
<dbReference type="Proteomes" id="UP000236178">
    <property type="component" value="Unassembled WGS sequence"/>
</dbReference>
<dbReference type="AlphaFoldDB" id="A0A2I0SBL7"/>
<reference evidence="2 3" key="1">
    <citation type="submission" date="2017-12" db="EMBL/GenBank/DDBJ databases">
        <title>Streptomyces populusis sp. nov., a novel endophytic actinobacterium isolated from stems of Populus adenopoda Maxim.</title>
        <authorList>
            <person name="Wang Z."/>
        </authorList>
    </citation>
    <scope>NUCLEOTIDE SEQUENCE [LARGE SCALE GENOMIC DNA]</scope>
    <source>
        <strain evidence="2 3">A249</strain>
    </source>
</reference>
<name>A0A2I0SBL7_9ACTN</name>
<feature type="region of interest" description="Disordered" evidence="1">
    <location>
        <begin position="57"/>
        <end position="115"/>
    </location>
</feature>
<feature type="compositionally biased region" description="Basic and acidic residues" evidence="1">
    <location>
        <begin position="106"/>
        <end position="115"/>
    </location>
</feature>
<accession>A0A2I0SBL7</accession>